<comment type="caution">
    <text evidence="3">The sequence shown here is derived from an EMBL/GenBank/DDBJ whole genome shotgun (WGS) entry which is preliminary data.</text>
</comment>
<dbReference type="EMBL" id="SELW01000506">
    <property type="protein sequence ID" value="TID24611.1"/>
    <property type="molecule type" value="Genomic_DNA"/>
</dbReference>
<dbReference type="InterPro" id="IPR036397">
    <property type="entry name" value="RNaseH_sf"/>
</dbReference>
<feature type="compositionally biased region" description="Acidic residues" evidence="1">
    <location>
        <begin position="1"/>
        <end position="15"/>
    </location>
</feature>
<evidence type="ECO:0000313" key="3">
    <source>
        <dbReference type="EMBL" id="TID24611.1"/>
    </source>
</evidence>
<evidence type="ECO:0000313" key="4">
    <source>
        <dbReference type="Proteomes" id="UP000307173"/>
    </source>
</evidence>
<dbReference type="STRING" id="52247.A0A4T0X1A6"/>
<name>A0A4T0X1A6_9ASCO</name>
<dbReference type="Pfam" id="PF21762">
    <property type="entry name" value="DEDDh_C"/>
    <property type="match status" value="1"/>
</dbReference>
<dbReference type="GO" id="GO:0003676">
    <property type="term" value="F:nucleic acid binding"/>
    <property type="evidence" value="ECO:0007669"/>
    <property type="project" value="InterPro"/>
</dbReference>
<dbReference type="GO" id="GO:0005634">
    <property type="term" value="C:nucleus"/>
    <property type="evidence" value="ECO:0007669"/>
    <property type="project" value="TreeGrafter"/>
</dbReference>
<dbReference type="InterPro" id="IPR048519">
    <property type="entry name" value="Gfd2/YDR514C-like_C"/>
</dbReference>
<dbReference type="AlphaFoldDB" id="A0A4T0X1A6"/>
<evidence type="ECO:0000259" key="2">
    <source>
        <dbReference type="Pfam" id="PF21762"/>
    </source>
</evidence>
<protein>
    <recommendedName>
        <fullName evidence="2">Gfd2/YDR514C-like C-terminal domain-containing protein</fullName>
    </recommendedName>
</protein>
<feature type="domain" description="Gfd2/YDR514C-like C-terminal" evidence="2">
    <location>
        <begin position="110"/>
        <end position="276"/>
    </location>
</feature>
<dbReference type="InterPro" id="IPR012337">
    <property type="entry name" value="RNaseH-like_sf"/>
</dbReference>
<sequence length="411" mass="47074">MEDEPSYEDESDEFSDTSISEEIGKHMRIDRNDLLRYDLKKSPLTFKSFKSIEKYLQSQLKVSLDQLPANYAGSANKSHEKSKSNNKSKQHIKLSVKETIELLNKRTHNLISIDNEFFERQNSKVTEIGICIYNPSYQSFSLYPHFLSFHFIIKDYINLRNGHFVPDSKMNNITGQSIVISKSDLPKAMNIIFEHLGPDSCIVGHNVAGDIESFKYLKYNLPTDLCVIDTMDLWQSLIGSKSARSSLSYILDSLNVPNAFLHNGANDAYYTLVVCLMLSSPEIRNNIIFRTKKSIEDELRAAAEIKQKPVIKEMPDFSQLPAEEAALKESRWLRKQEKAAKKANKTKSLPINTFDLIKIRCAIDDEAIIKKHKGSSLTNSRRQKNPAVNNFFKPISYEEKHILDKLKELNV</sequence>
<reference evidence="3 4" key="1">
    <citation type="journal article" date="2019" name="Front. Genet.">
        <title>Whole-Genome Sequencing of the Opportunistic Yeast Pathogen Candida inconspicua Uncovers Its Hybrid Origin.</title>
        <authorList>
            <person name="Mixao V."/>
            <person name="Hansen A.P."/>
            <person name="Saus E."/>
            <person name="Boekhout T."/>
            <person name="Lass-Florl C."/>
            <person name="Gabaldon T."/>
        </authorList>
    </citation>
    <scope>NUCLEOTIDE SEQUENCE [LARGE SCALE GENOMIC DNA]</scope>
    <source>
        <strain evidence="3 4">CBS 180</strain>
    </source>
</reference>
<evidence type="ECO:0000256" key="1">
    <source>
        <dbReference type="SAM" id="MobiDB-lite"/>
    </source>
</evidence>
<dbReference type="OrthoDB" id="5953249at2759"/>
<dbReference type="Gene3D" id="3.30.420.10">
    <property type="entry name" value="Ribonuclease H-like superfamily/Ribonuclease H"/>
    <property type="match status" value="1"/>
</dbReference>
<proteinExistence type="predicted"/>
<dbReference type="Proteomes" id="UP000307173">
    <property type="component" value="Unassembled WGS sequence"/>
</dbReference>
<feature type="region of interest" description="Disordered" evidence="1">
    <location>
        <begin position="1"/>
        <end position="22"/>
    </location>
</feature>
<dbReference type="SUPFAM" id="SSF53098">
    <property type="entry name" value="Ribonuclease H-like"/>
    <property type="match status" value="1"/>
</dbReference>
<organism evidence="3 4">
    <name type="scientific">Pichia inconspicua</name>
    <dbReference type="NCBI Taxonomy" id="52247"/>
    <lineage>
        <taxon>Eukaryota</taxon>
        <taxon>Fungi</taxon>
        <taxon>Dikarya</taxon>
        <taxon>Ascomycota</taxon>
        <taxon>Saccharomycotina</taxon>
        <taxon>Pichiomycetes</taxon>
        <taxon>Pichiales</taxon>
        <taxon>Pichiaceae</taxon>
        <taxon>Pichia</taxon>
    </lineage>
</organism>
<dbReference type="PANTHER" id="PTHR28083:SF1">
    <property type="entry name" value="GOOD FOR FULL DBP5 ACTIVITY PROTEIN 2"/>
    <property type="match status" value="1"/>
</dbReference>
<keyword evidence="4" id="KW-1185">Reference proteome</keyword>
<accession>A0A4T0X1A6</accession>
<dbReference type="PANTHER" id="PTHR28083">
    <property type="entry name" value="GOOD FOR FULL DBP5 ACTIVITY PROTEIN 2"/>
    <property type="match status" value="1"/>
</dbReference>
<gene>
    <name evidence="3" type="ORF">CANINC_003028</name>
</gene>
<dbReference type="InterPro" id="IPR040151">
    <property type="entry name" value="Gfd2/YDR514C-like"/>
</dbReference>